<dbReference type="Gene3D" id="3.40.50.880">
    <property type="match status" value="1"/>
</dbReference>
<dbReference type="PANTHER" id="PTHR42695">
    <property type="entry name" value="GLUTAMINE AMIDOTRANSFERASE YLR126C-RELATED"/>
    <property type="match status" value="1"/>
</dbReference>
<protein>
    <submittedName>
        <fullName evidence="2">GMP synthase</fullName>
    </submittedName>
</protein>
<evidence type="ECO:0000313" key="2">
    <source>
        <dbReference type="EMBL" id="BBO74252.1"/>
    </source>
</evidence>
<dbReference type="NCBIfam" id="NF006562">
    <property type="entry name" value="PRK09065.1"/>
    <property type="match status" value="1"/>
</dbReference>
<dbReference type="Proteomes" id="UP000427769">
    <property type="component" value="Chromosome"/>
</dbReference>
<dbReference type="InterPro" id="IPR044992">
    <property type="entry name" value="ChyE-like"/>
</dbReference>
<proteinExistence type="predicted"/>
<evidence type="ECO:0000313" key="3">
    <source>
        <dbReference type="Proteomes" id="UP000427769"/>
    </source>
</evidence>
<dbReference type="AlphaFoldDB" id="A0A5K7YWV9"/>
<gene>
    <name evidence="2" type="ORF">DSCW_16690</name>
</gene>
<dbReference type="PANTHER" id="PTHR42695:SF5">
    <property type="entry name" value="GLUTAMINE AMIDOTRANSFERASE YLR126C-RELATED"/>
    <property type="match status" value="1"/>
</dbReference>
<dbReference type="InterPro" id="IPR017926">
    <property type="entry name" value="GATASE"/>
</dbReference>
<evidence type="ECO:0000259" key="1">
    <source>
        <dbReference type="Pfam" id="PF00117"/>
    </source>
</evidence>
<dbReference type="CDD" id="cd01741">
    <property type="entry name" value="GATase1_1"/>
    <property type="match status" value="1"/>
</dbReference>
<keyword evidence="3" id="KW-1185">Reference proteome</keyword>
<dbReference type="EMBL" id="AP021875">
    <property type="protein sequence ID" value="BBO74252.1"/>
    <property type="molecule type" value="Genomic_DNA"/>
</dbReference>
<sequence>MKPILIVKTGGTYPDMAARFGDFEDWFLRRLDQASRPIHIVCPQAGEELPPLASLGGVIITGSHDMVTEKHPWSERTALWVKDAVDRKIPVLGVCYGHQLLAHALGGVVGDNPNGKEFGTVPVRLSGRAKADRLFQGLPDVFDAQACHTQSVVQLPVGATLLASSEMDPHHAFSVGECAWGVQFHPEFNAEVLRCYIRRFTDDLAAQGSEVSGLLEGARETPISEGLLRRFQRVCR</sequence>
<accession>A0A5K7YWV9</accession>
<dbReference type="OrthoDB" id="9813383at2"/>
<dbReference type="RefSeq" id="WP_155303294.1">
    <property type="nucleotide sequence ID" value="NZ_AP021875.1"/>
</dbReference>
<dbReference type="SUPFAM" id="SSF52317">
    <property type="entry name" value="Class I glutamine amidotransferase-like"/>
    <property type="match status" value="1"/>
</dbReference>
<organism evidence="2 3">
    <name type="scientific">Desulfosarcina widdelii</name>
    <dbReference type="NCBI Taxonomy" id="947919"/>
    <lineage>
        <taxon>Bacteria</taxon>
        <taxon>Pseudomonadati</taxon>
        <taxon>Thermodesulfobacteriota</taxon>
        <taxon>Desulfobacteria</taxon>
        <taxon>Desulfobacterales</taxon>
        <taxon>Desulfosarcinaceae</taxon>
        <taxon>Desulfosarcina</taxon>
    </lineage>
</organism>
<dbReference type="KEGG" id="dwd:DSCW_16690"/>
<dbReference type="GO" id="GO:0005829">
    <property type="term" value="C:cytosol"/>
    <property type="evidence" value="ECO:0007669"/>
    <property type="project" value="TreeGrafter"/>
</dbReference>
<dbReference type="PROSITE" id="PS51273">
    <property type="entry name" value="GATASE_TYPE_1"/>
    <property type="match status" value="1"/>
</dbReference>
<dbReference type="Pfam" id="PF00117">
    <property type="entry name" value="GATase"/>
    <property type="match status" value="1"/>
</dbReference>
<reference evidence="2 3" key="1">
    <citation type="submission" date="2019-11" db="EMBL/GenBank/DDBJ databases">
        <title>Comparative genomics of hydrocarbon-degrading Desulfosarcina strains.</title>
        <authorList>
            <person name="Watanabe M."/>
            <person name="Kojima H."/>
            <person name="Fukui M."/>
        </authorList>
    </citation>
    <scope>NUCLEOTIDE SEQUENCE [LARGE SCALE GENOMIC DNA]</scope>
    <source>
        <strain evidence="2 3">PP31</strain>
    </source>
</reference>
<dbReference type="InterPro" id="IPR029062">
    <property type="entry name" value="Class_I_gatase-like"/>
</dbReference>
<name>A0A5K7YWV9_9BACT</name>
<feature type="domain" description="Glutamine amidotransferase" evidence="1">
    <location>
        <begin position="51"/>
        <end position="191"/>
    </location>
</feature>